<evidence type="ECO:0000256" key="5">
    <source>
        <dbReference type="ARBA" id="ARBA00022692"/>
    </source>
</evidence>
<evidence type="ECO:0000256" key="2">
    <source>
        <dbReference type="ARBA" id="ARBA00005074"/>
    </source>
</evidence>
<dbReference type="InterPro" id="IPR049941">
    <property type="entry name" value="LPLAT_7/PORCN-like"/>
</dbReference>
<dbReference type="GO" id="GO:0044233">
    <property type="term" value="C:mitochondria-associated endoplasmic reticulum membrane contact site"/>
    <property type="evidence" value="ECO:0007669"/>
    <property type="project" value="TreeGrafter"/>
</dbReference>
<name>A0A1B0GQI9_PHLPP</name>
<evidence type="ECO:0000313" key="12">
    <source>
        <dbReference type="Proteomes" id="UP000092462"/>
    </source>
</evidence>
<dbReference type="PANTHER" id="PTHR13906">
    <property type="entry name" value="PORCUPINE"/>
    <property type="match status" value="1"/>
</dbReference>
<dbReference type="GO" id="GO:0016020">
    <property type="term" value="C:membrane"/>
    <property type="evidence" value="ECO:0007669"/>
    <property type="project" value="UniProtKB-SubCell"/>
</dbReference>
<protein>
    <recommendedName>
        <fullName evidence="10">Lysophospholipid acyltransferase 7</fullName>
    </recommendedName>
</protein>
<dbReference type="EMBL" id="AJVK01007268">
    <property type="status" value="NOT_ANNOTATED_CDS"/>
    <property type="molecule type" value="Genomic_DNA"/>
</dbReference>
<comment type="pathway">
    <text evidence="9">Phospholipid metabolism.</text>
</comment>
<evidence type="ECO:0000256" key="3">
    <source>
        <dbReference type="ARBA" id="ARBA00010323"/>
    </source>
</evidence>
<accession>A0A1B0GQI9</accession>
<evidence type="ECO:0000256" key="7">
    <source>
        <dbReference type="ARBA" id="ARBA00023136"/>
    </source>
</evidence>
<evidence type="ECO:0000256" key="9">
    <source>
        <dbReference type="ARBA" id="ARBA00025707"/>
    </source>
</evidence>
<keyword evidence="4" id="KW-0808">Transferase</keyword>
<dbReference type="EMBL" id="AJVK01007270">
    <property type="status" value="NOT_ANNOTATED_CDS"/>
    <property type="molecule type" value="Genomic_DNA"/>
</dbReference>
<comment type="similarity">
    <text evidence="3">Belongs to the membrane-bound acyltransferase family.</text>
</comment>
<sequence length="690" mass="82600">MFLYLWFFREIVYFGLPTPPDQRHTYYIQLILSLKLVGLAFEVKDATLKCRKASKEEYEQIPYHEKELAEITLRNIFGYCFNYATTTGFYITYRTYRDSIVEKYSSDEKLDEACERHIVEKFKLFLILTVLYIILIYFWPFERMFEDEFYTEQSILFRIWYIWITFFIIRIKLYNILIMSEYLFSAAGVGAYPSVFQSIPGGGPRTKDPQLLEDWDGTYDFATIKGCDIYSTETCLSFREFWRNWNNCVQYWMVINVYKRFPNRRFREGVTFLVSAYWHGVSPGYYFSIALSALYLPIEDLCLKRLRSSFPNFPLWLKVSVWINKFFALSYLIIAFQLLTFPRFWKYYSSVFHFGYIIFACQYALAFFWPKISMILSRGRSRPYVTYRTYRDSFVEKYSSDEKLTEACERNIVEKFKPLPFIFFVCLVANYFWPLEKMFDDSFYTKESFLLRMWYIWPVFLIFRMKMYCALIFSECLFSAAGIGAYPSVFQSIPGRGPRTKDPQLLEDWDGTYDFNTIKNCDIYTVETCWNFRDYSKSWNMCVQYWMVMNVHKRFPFRKFRTAATLLVSAFWHGSDSGYYFSITMGALYVLIEDLCLKRLRSSFGVFPLWLKVCLGFYNIFAFSYMAMAFQLVTFSRVWRYYNSVFYYGYIVFACQFALALFWPKISIMLLGRKPRSSEKAKENGNGMVS</sequence>
<comment type="subcellular location">
    <subcellularLocation>
        <location evidence="1">Membrane</location>
        <topology evidence="1">Multi-pass membrane protein</topology>
    </subcellularLocation>
</comment>
<evidence type="ECO:0000256" key="6">
    <source>
        <dbReference type="ARBA" id="ARBA00022989"/>
    </source>
</evidence>
<evidence type="ECO:0000256" key="4">
    <source>
        <dbReference type="ARBA" id="ARBA00022679"/>
    </source>
</evidence>
<dbReference type="Pfam" id="PF03062">
    <property type="entry name" value="MBOAT"/>
    <property type="match status" value="2"/>
</dbReference>
<evidence type="ECO:0000256" key="10">
    <source>
        <dbReference type="ARBA" id="ARBA00093678"/>
    </source>
</evidence>
<dbReference type="InterPro" id="IPR004299">
    <property type="entry name" value="MBOAT_fam"/>
</dbReference>
<evidence type="ECO:0000256" key="8">
    <source>
        <dbReference type="ARBA" id="ARBA00023315"/>
    </source>
</evidence>
<dbReference type="GO" id="GO:0030258">
    <property type="term" value="P:lipid modification"/>
    <property type="evidence" value="ECO:0007669"/>
    <property type="project" value="TreeGrafter"/>
</dbReference>
<evidence type="ECO:0000256" key="1">
    <source>
        <dbReference type="ARBA" id="ARBA00004141"/>
    </source>
</evidence>
<evidence type="ECO:0000313" key="11">
    <source>
        <dbReference type="EnsemblMetazoa" id="PPAI009779-PA"/>
    </source>
</evidence>
<reference evidence="11" key="1">
    <citation type="submission" date="2022-08" db="UniProtKB">
        <authorList>
            <consortium name="EnsemblMetazoa"/>
        </authorList>
    </citation>
    <scope>IDENTIFICATION</scope>
    <source>
        <strain evidence="11">Israel</strain>
    </source>
</reference>
<dbReference type="GO" id="GO:0006661">
    <property type="term" value="P:phosphatidylinositol biosynthetic process"/>
    <property type="evidence" value="ECO:0007669"/>
    <property type="project" value="TreeGrafter"/>
</dbReference>
<keyword evidence="7" id="KW-0472">Membrane</keyword>
<dbReference type="Proteomes" id="UP000092462">
    <property type="component" value="Unassembled WGS sequence"/>
</dbReference>
<dbReference type="EMBL" id="AJVK01007269">
    <property type="status" value="NOT_ANNOTATED_CDS"/>
    <property type="molecule type" value="Genomic_DNA"/>
</dbReference>
<organism evidence="11 12">
    <name type="scientific">Phlebotomus papatasi</name>
    <name type="common">Sandfly</name>
    <dbReference type="NCBI Taxonomy" id="29031"/>
    <lineage>
        <taxon>Eukaryota</taxon>
        <taxon>Metazoa</taxon>
        <taxon>Ecdysozoa</taxon>
        <taxon>Arthropoda</taxon>
        <taxon>Hexapoda</taxon>
        <taxon>Insecta</taxon>
        <taxon>Pterygota</taxon>
        <taxon>Neoptera</taxon>
        <taxon>Endopterygota</taxon>
        <taxon>Diptera</taxon>
        <taxon>Nematocera</taxon>
        <taxon>Psychodoidea</taxon>
        <taxon>Psychodidae</taxon>
        <taxon>Phlebotomus</taxon>
        <taxon>Phlebotomus</taxon>
    </lineage>
</organism>
<dbReference type="VEuPathDB" id="VectorBase:PPAPM1_009573"/>
<proteinExistence type="inferred from homology"/>
<dbReference type="VEuPathDB" id="VectorBase:PPAI009779"/>
<keyword evidence="6" id="KW-1133">Transmembrane helix</keyword>
<dbReference type="GO" id="GO:0071617">
    <property type="term" value="F:lysophospholipid acyltransferase activity"/>
    <property type="evidence" value="ECO:0007669"/>
    <property type="project" value="TreeGrafter"/>
</dbReference>
<dbReference type="AlphaFoldDB" id="A0A1B0GQI9"/>
<dbReference type="EnsemblMetazoa" id="PPAI009779-RA">
    <property type="protein sequence ID" value="PPAI009779-PA"/>
    <property type="gene ID" value="PPAI009779"/>
</dbReference>
<comment type="pathway">
    <text evidence="2">Lipid metabolism; phospholipid metabolism.</text>
</comment>
<dbReference type="PANTHER" id="PTHR13906:SF16">
    <property type="entry name" value="LYSOPHOSPHOLIPID ACYLTRANSFERASE 7"/>
    <property type="match status" value="1"/>
</dbReference>
<keyword evidence="8" id="KW-0012">Acyltransferase</keyword>
<keyword evidence="5" id="KW-0812">Transmembrane</keyword>
<keyword evidence="12" id="KW-1185">Reference proteome</keyword>